<dbReference type="Gene3D" id="3.40.50.1820">
    <property type="entry name" value="alpha/beta hydrolase"/>
    <property type="match status" value="1"/>
</dbReference>
<organism evidence="4 5">
    <name type="scientific">Podospora bellae-mahoneyi</name>
    <dbReference type="NCBI Taxonomy" id="2093777"/>
    <lineage>
        <taxon>Eukaryota</taxon>
        <taxon>Fungi</taxon>
        <taxon>Dikarya</taxon>
        <taxon>Ascomycota</taxon>
        <taxon>Pezizomycotina</taxon>
        <taxon>Sordariomycetes</taxon>
        <taxon>Sordariomycetidae</taxon>
        <taxon>Sordariales</taxon>
        <taxon>Podosporaceae</taxon>
        <taxon>Podospora</taxon>
    </lineage>
</organism>
<protein>
    <submittedName>
        <fullName evidence="4">Family of serine hydrolases 3</fullName>
        <ecNumber evidence="4">1.5.1.3</ecNumber>
    </submittedName>
</protein>
<dbReference type="GeneID" id="87900970"/>
<keyword evidence="4" id="KW-0560">Oxidoreductase</keyword>
<dbReference type="InterPro" id="IPR005645">
    <property type="entry name" value="FSH-like_dom"/>
</dbReference>
<comment type="caution">
    <text evidence="4">The sequence shown here is derived from an EMBL/GenBank/DDBJ whole genome shotgun (WGS) entry which is preliminary data.</text>
</comment>
<evidence type="ECO:0000256" key="2">
    <source>
        <dbReference type="SAM" id="MobiDB-lite"/>
    </source>
</evidence>
<reference evidence="4 5" key="1">
    <citation type="journal article" date="2023" name="bioRxiv">
        <title>High-quality genome assemblies of four members of thePodospora anserinaspecies complex.</title>
        <authorList>
            <person name="Ament-Velasquez S.L."/>
            <person name="Vogan A.A."/>
            <person name="Wallerman O."/>
            <person name="Hartmann F."/>
            <person name="Gautier V."/>
            <person name="Silar P."/>
            <person name="Giraud T."/>
            <person name="Johannesson H."/>
        </authorList>
    </citation>
    <scope>NUCLEOTIDE SEQUENCE [LARGE SCALE GENOMIC DNA]</scope>
    <source>
        <strain evidence="4 5">CBS 112042</strain>
    </source>
</reference>
<proteinExistence type="predicted"/>
<accession>A0ABR0FBV0</accession>
<evidence type="ECO:0000313" key="4">
    <source>
        <dbReference type="EMBL" id="KAK4641254.1"/>
    </source>
</evidence>
<evidence type="ECO:0000256" key="1">
    <source>
        <dbReference type="ARBA" id="ARBA00022801"/>
    </source>
</evidence>
<dbReference type="PANTHER" id="PTHR48070">
    <property type="entry name" value="ESTERASE OVCA2"/>
    <property type="match status" value="1"/>
</dbReference>
<dbReference type="SUPFAM" id="SSF53474">
    <property type="entry name" value="alpha/beta-Hydrolases"/>
    <property type="match status" value="1"/>
</dbReference>
<dbReference type="EMBL" id="JAFFGZ010000008">
    <property type="protein sequence ID" value="KAK4641254.1"/>
    <property type="molecule type" value="Genomic_DNA"/>
</dbReference>
<dbReference type="InterPro" id="IPR029058">
    <property type="entry name" value="AB_hydrolase_fold"/>
</dbReference>
<name>A0ABR0FBV0_9PEZI</name>
<feature type="region of interest" description="Disordered" evidence="2">
    <location>
        <begin position="71"/>
        <end position="93"/>
    </location>
</feature>
<dbReference type="EC" id="1.5.1.3" evidence="4"/>
<dbReference type="PANTHER" id="PTHR48070:SF6">
    <property type="entry name" value="ESTERASE OVCA2"/>
    <property type="match status" value="1"/>
</dbReference>
<keyword evidence="5" id="KW-1185">Reference proteome</keyword>
<feature type="compositionally biased region" description="Polar residues" evidence="2">
    <location>
        <begin position="71"/>
        <end position="81"/>
    </location>
</feature>
<dbReference type="GO" id="GO:0016787">
    <property type="term" value="F:hydrolase activity"/>
    <property type="evidence" value="ECO:0007669"/>
    <property type="project" value="UniProtKB-KW"/>
</dbReference>
<dbReference type="GO" id="GO:0004146">
    <property type="term" value="F:dihydrofolate reductase activity"/>
    <property type="evidence" value="ECO:0007669"/>
    <property type="project" value="UniProtKB-EC"/>
</dbReference>
<dbReference type="InterPro" id="IPR050593">
    <property type="entry name" value="LovG"/>
</dbReference>
<feature type="domain" description="Serine hydrolase" evidence="3">
    <location>
        <begin position="97"/>
        <end position="325"/>
    </location>
</feature>
<dbReference type="Pfam" id="PF03959">
    <property type="entry name" value="FSH1"/>
    <property type="match status" value="1"/>
</dbReference>
<evidence type="ECO:0000259" key="3">
    <source>
        <dbReference type="Pfam" id="PF03959"/>
    </source>
</evidence>
<keyword evidence="1 4" id="KW-0378">Hydrolase</keyword>
<evidence type="ECO:0000313" key="5">
    <source>
        <dbReference type="Proteomes" id="UP001322138"/>
    </source>
</evidence>
<sequence length="345" mass="38453">MPSQSRWQSEKTGWTPPPQLTAFIHMLSFHTWRFVASRSQSRIHSFFQVVRFFSVSQRSLFCSTTMAETQSGTQTPISGASTPVPRGKAVNNKPPKKEVKILMLHGYTQSGPLFRAKTRAVEKLLVKALAPRNLIPSLIYPTAPNRLYPRDIPGYQPSSDNEGREDEEIDSWAWFRKDEATGSYRLVQQGMLQLASAIEETGGGIEGVIGFSQGGCVASILAAALEGFRQPAEEHKEWVESIRAANGRQPLKFWVSYSGFWAVDQYLSGWLYQPKVKTPSLHYFGGLDTVVDESRSQGLVERSEGAVKVVHPGGHYVPVSKEWVVPLAGFVLQSLTEAPREDEKL</sequence>
<gene>
    <name evidence="4" type="primary">FSH3</name>
    <name evidence="4" type="ORF">QC761_610800</name>
</gene>
<dbReference type="RefSeq" id="XP_062730230.1">
    <property type="nucleotide sequence ID" value="XM_062881488.1"/>
</dbReference>
<dbReference type="Proteomes" id="UP001322138">
    <property type="component" value="Unassembled WGS sequence"/>
</dbReference>